<dbReference type="EMBL" id="PCHJ01000015">
    <property type="protein sequence ID" value="PKV09685.1"/>
    <property type="molecule type" value="Genomic_DNA"/>
</dbReference>
<accession>A0A2N3RB23</accession>
<gene>
    <name evidence="1" type="ORF">CQR44_1220</name>
</gene>
<evidence type="ECO:0000313" key="2">
    <source>
        <dbReference type="Proteomes" id="UP000233731"/>
    </source>
</evidence>
<comment type="caution">
    <text evidence="1">The sequence shown here is derived from an EMBL/GenBank/DDBJ whole genome shotgun (WGS) entry which is preliminary data.</text>
</comment>
<proteinExistence type="predicted"/>
<sequence length="193" mass="22414">MDSQAIYNEPTLVICEGSAESVIFELLLTEGKLIIPKNSLIEDPQTGRFYTRCRKDREIEERFLSVTYGSSCVNIVRIIDSPNEPFHLSPLYQSKARVLTLTTRPEIEILAIIKEGAYRDWTHVNNMKPSEFCKEKLGLHKIKQYAFLHQYWNDADELCRVIELYRRNHHFQNHERCLAELLVTHSGSCTGQV</sequence>
<name>A0A2N3RB23_9BIFI</name>
<dbReference type="Proteomes" id="UP000233731">
    <property type="component" value="Unassembled WGS sequence"/>
</dbReference>
<dbReference type="RefSeq" id="WP_101432741.1">
    <property type="nucleotide sequence ID" value="NZ_PCHJ01000015.1"/>
</dbReference>
<protein>
    <submittedName>
        <fullName evidence="1">Uncharacterized protein</fullName>
    </submittedName>
</protein>
<organism evidence="1 2">
    <name type="scientific">Bifidobacterium asteroides</name>
    <dbReference type="NCBI Taxonomy" id="1684"/>
    <lineage>
        <taxon>Bacteria</taxon>
        <taxon>Bacillati</taxon>
        <taxon>Actinomycetota</taxon>
        <taxon>Actinomycetes</taxon>
        <taxon>Bifidobacteriales</taxon>
        <taxon>Bifidobacteriaceae</taxon>
        <taxon>Bifidobacterium</taxon>
    </lineage>
</organism>
<dbReference type="AlphaFoldDB" id="A0A2N3RB23"/>
<reference evidence="1 2" key="1">
    <citation type="submission" date="2017-10" db="EMBL/GenBank/DDBJ databases">
        <title>Bifidobacterium genomics.</title>
        <authorList>
            <person name="Lugli G.A."/>
            <person name="Milani C."/>
            <person name="Mancabelli L."/>
        </authorList>
    </citation>
    <scope>NUCLEOTIDE SEQUENCE [LARGE SCALE GENOMIC DNA]</scope>
    <source>
        <strain evidence="1 2">1460B</strain>
    </source>
</reference>
<evidence type="ECO:0000313" key="1">
    <source>
        <dbReference type="EMBL" id="PKV09685.1"/>
    </source>
</evidence>